<dbReference type="OrthoDB" id="5335023at2759"/>
<evidence type="ECO:0000313" key="1">
    <source>
        <dbReference type="EMBL" id="EWC44885.1"/>
    </source>
</evidence>
<keyword evidence="2" id="KW-1185">Reference proteome</keyword>
<organism evidence="1 2">
    <name type="scientific">Drechslerella stenobrocha 248</name>
    <dbReference type="NCBI Taxonomy" id="1043628"/>
    <lineage>
        <taxon>Eukaryota</taxon>
        <taxon>Fungi</taxon>
        <taxon>Dikarya</taxon>
        <taxon>Ascomycota</taxon>
        <taxon>Pezizomycotina</taxon>
        <taxon>Orbiliomycetes</taxon>
        <taxon>Orbiliales</taxon>
        <taxon>Orbiliaceae</taxon>
        <taxon>Drechslerella</taxon>
    </lineage>
</organism>
<proteinExistence type="predicted"/>
<reference evidence="1 2" key="1">
    <citation type="submission" date="2013-05" db="EMBL/GenBank/DDBJ databases">
        <title>Drechslerella stenobrocha genome reveals carnivorous origination and mechanical trapping mechanism of predatory fungi.</title>
        <authorList>
            <person name="Liu X."/>
            <person name="Zhang W."/>
            <person name="Liu K."/>
        </authorList>
    </citation>
    <scope>NUCLEOTIDE SEQUENCE [LARGE SCALE GENOMIC DNA]</scope>
    <source>
        <strain evidence="1 2">248</strain>
    </source>
</reference>
<sequence length="567" mass="63995">MPPTVPCAFSSVFSNYFLTAIIFDHIDDRRTYYTLLNVTRAARWAVLEHQWPRFQRLIITRFGLPSFYPAPRETLNELQKLEYEQQKQDAITSGEWPRRKYFDRFTDFALEEFVICKLLQFPYWFSPTCDFDCWDQLRDRRQFITTLVLDGTAVTGRGLFGAVAMPKCNDIYRTSEGLISYLFPTLEHLSLRFCPNVQHSDIAIFMLMPPSDYHNCAMLKTLRAYGCGEAPTEGPFQNLPGYGSKNKITQKADNILNLQILALLFPARIPLKHHKKHTIPLTVPWQNGSVVADQQARLDALNHAGWLSLTVFEIFPPPLTLPDSRNGQPVPGPFGGFLASMHESLMLYSICLWVNVKLDWRLCSLANRCASFSVENFTPVAKINLRTGRTSGIGHVYGAFAGGQIRKQDYHHVVDGVVPRVPVALSSLIPGKHGMYIPHRAEKGPVPVKRENNVPRCKPQFLSLHGFQPGPDYYDPDNTGEVCRIVSGLSGEGRHLHSATGTGRRREAGGKACTNCGLWEYEDYNFKDPDGNILFNPGRLIVGEVCEICVPFLTCGDCGEYAPFRPI</sequence>
<dbReference type="EMBL" id="KI966433">
    <property type="protein sequence ID" value="EWC44885.1"/>
    <property type="molecule type" value="Genomic_DNA"/>
</dbReference>
<protein>
    <submittedName>
        <fullName evidence="1">Uncharacterized protein</fullName>
    </submittedName>
</protein>
<gene>
    <name evidence="1" type="ORF">DRE_00944</name>
</gene>
<dbReference type="Proteomes" id="UP000024837">
    <property type="component" value="Unassembled WGS sequence"/>
</dbReference>
<dbReference type="HOGENOM" id="CLU_480602_0_0_1"/>
<name>W7I7D1_9PEZI</name>
<accession>W7I7D1</accession>
<dbReference type="AlphaFoldDB" id="W7I7D1"/>
<evidence type="ECO:0000313" key="2">
    <source>
        <dbReference type="Proteomes" id="UP000024837"/>
    </source>
</evidence>